<dbReference type="EMBL" id="BPLQ01004544">
    <property type="protein sequence ID" value="GIY08781.1"/>
    <property type="molecule type" value="Genomic_DNA"/>
</dbReference>
<dbReference type="AlphaFoldDB" id="A0AAV4QK88"/>
<organism evidence="1 2">
    <name type="scientific">Caerostris darwini</name>
    <dbReference type="NCBI Taxonomy" id="1538125"/>
    <lineage>
        <taxon>Eukaryota</taxon>
        <taxon>Metazoa</taxon>
        <taxon>Ecdysozoa</taxon>
        <taxon>Arthropoda</taxon>
        <taxon>Chelicerata</taxon>
        <taxon>Arachnida</taxon>
        <taxon>Araneae</taxon>
        <taxon>Araneomorphae</taxon>
        <taxon>Entelegynae</taxon>
        <taxon>Araneoidea</taxon>
        <taxon>Araneidae</taxon>
        <taxon>Caerostris</taxon>
    </lineage>
</organism>
<reference evidence="1 2" key="1">
    <citation type="submission" date="2021-06" db="EMBL/GenBank/DDBJ databases">
        <title>Caerostris darwini draft genome.</title>
        <authorList>
            <person name="Kono N."/>
            <person name="Arakawa K."/>
        </authorList>
    </citation>
    <scope>NUCLEOTIDE SEQUENCE [LARGE SCALE GENOMIC DNA]</scope>
</reference>
<dbReference type="Proteomes" id="UP001054837">
    <property type="component" value="Unassembled WGS sequence"/>
</dbReference>
<sequence length="88" mass="9957">MILAVELENRDRDKDYLKNALLQAWSEIMPVILHSLLSHFNIELSIHSSSSPEEGLIGQRIYRGHSCNNNNSEAQRAPRQGAIAVFEI</sequence>
<comment type="caution">
    <text evidence="1">The sequence shown here is derived from an EMBL/GenBank/DDBJ whole genome shotgun (WGS) entry which is preliminary data.</text>
</comment>
<keyword evidence="2" id="KW-1185">Reference proteome</keyword>
<evidence type="ECO:0000313" key="2">
    <source>
        <dbReference type="Proteomes" id="UP001054837"/>
    </source>
</evidence>
<gene>
    <name evidence="1" type="ORF">CDAR_24471</name>
</gene>
<evidence type="ECO:0000313" key="1">
    <source>
        <dbReference type="EMBL" id="GIY08781.1"/>
    </source>
</evidence>
<name>A0AAV4QK88_9ARAC</name>
<accession>A0AAV4QK88</accession>
<proteinExistence type="predicted"/>
<protein>
    <submittedName>
        <fullName evidence="1">Uncharacterized protein</fullName>
    </submittedName>
</protein>